<dbReference type="Pfam" id="PF00067">
    <property type="entry name" value="p450"/>
    <property type="match status" value="1"/>
</dbReference>
<dbReference type="GO" id="GO:0005506">
    <property type="term" value="F:iron ion binding"/>
    <property type="evidence" value="ECO:0007669"/>
    <property type="project" value="InterPro"/>
</dbReference>
<proteinExistence type="inferred from homology"/>
<evidence type="ECO:0000256" key="4">
    <source>
        <dbReference type="ARBA" id="ARBA00010617"/>
    </source>
</evidence>
<evidence type="ECO:0000256" key="10">
    <source>
        <dbReference type="ARBA" id="ARBA00023004"/>
    </source>
</evidence>
<dbReference type="InterPro" id="IPR001128">
    <property type="entry name" value="Cyt_P450"/>
</dbReference>
<dbReference type="Proteomes" id="UP001383192">
    <property type="component" value="Unassembled WGS sequence"/>
</dbReference>
<comment type="similarity">
    <text evidence="4">Belongs to the cytochrome P450 family.</text>
</comment>
<keyword evidence="8" id="KW-1133">Transmembrane helix</keyword>
<dbReference type="GO" id="GO:0020037">
    <property type="term" value="F:heme binding"/>
    <property type="evidence" value="ECO:0007669"/>
    <property type="project" value="InterPro"/>
</dbReference>
<evidence type="ECO:0000256" key="5">
    <source>
        <dbReference type="ARBA" id="ARBA00022617"/>
    </source>
</evidence>
<evidence type="ECO:0000256" key="12">
    <source>
        <dbReference type="ARBA" id="ARBA00023136"/>
    </source>
</evidence>
<dbReference type="GO" id="GO:0004497">
    <property type="term" value="F:monooxygenase activity"/>
    <property type="evidence" value="ECO:0007669"/>
    <property type="project" value="UniProtKB-KW"/>
</dbReference>
<sequence>MFSPSLFISSATTATTTTCFLVLVIVFLSYATLPFFQLLYRQSRSPLVNLRGPPSRSFFMGNLKDMHDAENVVHPHTETLFQRWEKEYGKVFVYQGFVGGKRLMLMDPRAVGDVLGRAYDYPKPEFVRDSLSGMVGGFKKGAEGLLTSEGDVHRRQRKILAPAFTSSHIKSLTPIFWEKAEQLRDIWLSAAERSSYSNPSTPTTPSEAKWPSENESGVRIDALSWLARATLDIIGEAGFGYSFNSLEGSGKDALAEAFGVIFSTARKFRVITILQVWFPILRGLRRNNRTMVEARATMRKIGLGLIRERQAQAAATSSKKKTDASGEEVAVEMRGRDLLSVLIRANERERAAGDGQTTEGMNEEEMLCQISTFLAAGHETTSSALTWCLYALAKDPLSQERLRKALRSVELDSLPGQQKYDAIEKCQYLDWVVRETLRMHAPVTSTMRVCMVDGGDVIPVSTPFHDKDGVLQNSVRLNKYDIISVPIQAINRDGDGEWR</sequence>
<comment type="pathway">
    <text evidence="3">Secondary metabolite biosynthesis; terpenoid biosynthesis.</text>
</comment>
<comment type="caution">
    <text evidence="14">The sequence shown here is derived from an EMBL/GenBank/DDBJ whole genome shotgun (WGS) entry which is preliminary data.</text>
</comment>
<evidence type="ECO:0000256" key="3">
    <source>
        <dbReference type="ARBA" id="ARBA00004721"/>
    </source>
</evidence>
<reference evidence="14 15" key="1">
    <citation type="submission" date="2024-01" db="EMBL/GenBank/DDBJ databases">
        <title>A draft genome for a cacao thread blight-causing isolate of Paramarasmius palmivorus.</title>
        <authorList>
            <person name="Baruah I.K."/>
            <person name="Bukari Y."/>
            <person name="Amoako-Attah I."/>
            <person name="Meinhardt L.W."/>
            <person name="Bailey B.A."/>
            <person name="Cohen S.P."/>
        </authorList>
    </citation>
    <scope>NUCLEOTIDE SEQUENCE [LARGE SCALE GENOMIC DNA]</scope>
    <source>
        <strain evidence="14 15">GH-12</strain>
    </source>
</reference>
<comment type="subcellular location">
    <subcellularLocation>
        <location evidence="2">Membrane</location>
    </subcellularLocation>
</comment>
<evidence type="ECO:0000256" key="1">
    <source>
        <dbReference type="ARBA" id="ARBA00001971"/>
    </source>
</evidence>
<dbReference type="AlphaFoldDB" id="A0AAW0DY03"/>
<gene>
    <name evidence="14" type="ORF">VNI00_002332</name>
</gene>
<evidence type="ECO:0000313" key="15">
    <source>
        <dbReference type="Proteomes" id="UP001383192"/>
    </source>
</evidence>
<organism evidence="14 15">
    <name type="scientific">Paramarasmius palmivorus</name>
    <dbReference type="NCBI Taxonomy" id="297713"/>
    <lineage>
        <taxon>Eukaryota</taxon>
        <taxon>Fungi</taxon>
        <taxon>Dikarya</taxon>
        <taxon>Basidiomycota</taxon>
        <taxon>Agaricomycotina</taxon>
        <taxon>Agaricomycetes</taxon>
        <taxon>Agaricomycetidae</taxon>
        <taxon>Agaricales</taxon>
        <taxon>Marasmiineae</taxon>
        <taxon>Marasmiaceae</taxon>
        <taxon>Paramarasmius</taxon>
    </lineage>
</organism>
<feature type="compositionally biased region" description="Low complexity" evidence="13">
    <location>
        <begin position="194"/>
        <end position="206"/>
    </location>
</feature>
<evidence type="ECO:0000256" key="13">
    <source>
        <dbReference type="SAM" id="MobiDB-lite"/>
    </source>
</evidence>
<dbReference type="SUPFAM" id="SSF48264">
    <property type="entry name" value="Cytochrome P450"/>
    <property type="match status" value="1"/>
</dbReference>
<keyword evidence="9" id="KW-0560">Oxidoreductase</keyword>
<dbReference type="PRINTS" id="PR00385">
    <property type="entry name" value="P450"/>
</dbReference>
<keyword evidence="5" id="KW-0349">Heme</keyword>
<protein>
    <recommendedName>
        <fullName evidence="16">Cytochrome P450</fullName>
    </recommendedName>
</protein>
<dbReference type="InterPro" id="IPR050121">
    <property type="entry name" value="Cytochrome_P450_monoxygenase"/>
</dbReference>
<evidence type="ECO:0000256" key="8">
    <source>
        <dbReference type="ARBA" id="ARBA00022989"/>
    </source>
</evidence>
<accession>A0AAW0DY03</accession>
<feature type="region of interest" description="Disordered" evidence="13">
    <location>
        <begin position="194"/>
        <end position="213"/>
    </location>
</feature>
<keyword evidence="7" id="KW-0479">Metal-binding</keyword>
<keyword evidence="6" id="KW-0812">Transmembrane</keyword>
<evidence type="ECO:0000256" key="9">
    <source>
        <dbReference type="ARBA" id="ARBA00023002"/>
    </source>
</evidence>
<evidence type="ECO:0000256" key="6">
    <source>
        <dbReference type="ARBA" id="ARBA00022692"/>
    </source>
</evidence>
<dbReference type="Gene3D" id="1.10.630.10">
    <property type="entry name" value="Cytochrome P450"/>
    <property type="match status" value="1"/>
</dbReference>
<evidence type="ECO:0000256" key="2">
    <source>
        <dbReference type="ARBA" id="ARBA00004370"/>
    </source>
</evidence>
<evidence type="ECO:0000313" key="14">
    <source>
        <dbReference type="EMBL" id="KAK7056615.1"/>
    </source>
</evidence>
<keyword evidence="15" id="KW-1185">Reference proteome</keyword>
<name>A0AAW0DY03_9AGAR</name>
<dbReference type="PANTHER" id="PTHR24305">
    <property type="entry name" value="CYTOCHROME P450"/>
    <property type="match status" value="1"/>
</dbReference>
<dbReference type="GO" id="GO:0016020">
    <property type="term" value="C:membrane"/>
    <property type="evidence" value="ECO:0007669"/>
    <property type="project" value="UniProtKB-SubCell"/>
</dbReference>
<dbReference type="PANTHER" id="PTHR24305:SF166">
    <property type="entry name" value="CYTOCHROME P450 12A4, MITOCHONDRIAL-RELATED"/>
    <property type="match status" value="1"/>
</dbReference>
<evidence type="ECO:0000256" key="7">
    <source>
        <dbReference type="ARBA" id="ARBA00022723"/>
    </source>
</evidence>
<evidence type="ECO:0008006" key="16">
    <source>
        <dbReference type="Google" id="ProtNLM"/>
    </source>
</evidence>
<keyword evidence="11" id="KW-0503">Monooxygenase</keyword>
<evidence type="ECO:0000256" key="11">
    <source>
        <dbReference type="ARBA" id="ARBA00023033"/>
    </source>
</evidence>
<keyword evidence="10" id="KW-0408">Iron</keyword>
<dbReference type="EMBL" id="JAYKXP010000006">
    <property type="protein sequence ID" value="KAK7056615.1"/>
    <property type="molecule type" value="Genomic_DNA"/>
</dbReference>
<dbReference type="GO" id="GO:0016705">
    <property type="term" value="F:oxidoreductase activity, acting on paired donors, with incorporation or reduction of molecular oxygen"/>
    <property type="evidence" value="ECO:0007669"/>
    <property type="project" value="InterPro"/>
</dbReference>
<keyword evidence="12" id="KW-0472">Membrane</keyword>
<dbReference type="InterPro" id="IPR036396">
    <property type="entry name" value="Cyt_P450_sf"/>
</dbReference>
<comment type="cofactor">
    <cofactor evidence="1">
        <name>heme</name>
        <dbReference type="ChEBI" id="CHEBI:30413"/>
    </cofactor>
</comment>